<dbReference type="PANTHER" id="PTHR30558:SF3">
    <property type="entry name" value="BIOPOLYMER TRANSPORT PROTEIN EXBD-RELATED"/>
    <property type="match status" value="1"/>
</dbReference>
<name>A0A540VUZ0_9GAMM</name>
<evidence type="ECO:0000256" key="5">
    <source>
        <dbReference type="ARBA" id="ARBA00022989"/>
    </source>
</evidence>
<comment type="caution">
    <text evidence="9">The sequence shown here is derived from an EMBL/GenBank/DDBJ whole genome shotgun (WGS) entry which is preliminary data.</text>
</comment>
<keyword evidence="7" id="KW-0813">Transport</keyword>
<evidence type="ECO:0000313" key="10">
    <source>
        <dbReference type="Proteomes" id="UP000315400"/>
    </source>
</evidence>
<proteinExistence type="inferred from homology"/>
<dbReference type="AlphaFoldDB" id="A0A540VUZ0"/>
<comment type="similarity">
    <text evidence="2 7">Belongs to the ExbD/TolR family.</text>
</comment>
<evidence type="ECO:0000256" key="1">
    <source>
        <dbReference type="ARBA" id="ARBA00004162"/>
    </source>
</evidence>
<dbReference type="GO" id="GO:0015031">
    <property type="term" value="P:protein transport"/>
    <property type="evidence" value="ECO:0007669"/>
    <property type="project" value="UniProtKB-KW"/>
</dbReference>
<evidence type="ECO:0000313" key="9">
    <source>
        <dbReference type="EMBL" id="TQF00571.1"/>
    </source>
</evidence>
<protein>
    <recommendedName>
        <fullName evidence="11">Biopolymer transporter ExbD</fullName>
    </recommendedName>
</protein>
<keyword evidence="6 8" id="KW-0472">Membrane</keyword>
<evidence type="ECO:0000256" key="6">
    <source>
        <dbReference type="ARBA" id="ARBA00023136"/>
    </source>
</evidence>
<accession>A0A540VUZ0</accession>
<keyword evidence="5 8" id="KW-1133">Transmembrane helix</keyword>
<keyword evidence="3" id="KW-1003">Cell membrane</keyword>
<organism evidence="9 10">
    <name type="scientific">Spiribacter salinus</name>
    <dbReference type="NCBI Taxonomy" id="1335746"/>
    <lineage>
        <taxon>Bacteria</taxon>
        <taxon>Pseudomonadati</taxon>
        <taxon>Pseudomonadota</taxon>
        <taxon>Gammaproteobacteria</taxon>
        <taxon>Chromatiales</taxon>
        <taxon>Ectothiorhodospiraceae</taxon>
        <taxon>Spiribacter</taxon>
    </lineage>
</organism>
<dbReference type="EMBL" id="VIFK01000009">
    <property type="protein sequence ID" value="TQF00571.1"/>
    <property type="molecule type" value="Genomic_DNA"/>
</dbReference>
<sequence>MSVEAAVGSRHRRAIVALTPLIDVVFILLVFFMLAANLQRPETRLLMPGGAGTGDSVEDALAYQVTSRGLVPVDAAATAGSPRAETETAASIAAKWEALPPAAEGQPPALTLKADEGVGLQALLDAIERLEAAGVDEIQLMEPVE</sequence>
<gene>
    <name evidence="9" type="ORF">FKY71_02660</name>
</gene>
<evidence type="ECO:0000256" key="7">
    <source>
        <dbReference type="RuleBase" id="RU003879"/>
    </source>
</evidence>
<keyword evidence="4 7" id="KW-0812">Transmembrane</keyword>
<evidence type="ECO:0000256" key="4">
    <source>
        <dbReference type="ARBA" id="ARBA00022692"/>
    </source>
</evidence>
<dbReference type="GO" id="GO:0022857">
    <property type="term" value="F:transmembrane transporter activity"/>
    <property type="evidence" value="ECO:0007669"/>
    <property type="project" value="InterPro"/>
</dbReference>
<dbReference type="STRING" id="1260251.SPISAL_05605"/>
<evidence type="ECO:0008006" key="11">
    <source>
        <dbReference type="Google" id="ProtNLM"/>
    </source>
</evidence>
<dbReference type="PANTHER" id="PTHR30558">
    <property type="entry name" value="EXBD MEMBRANE COMPONENT OF PMF-DRIVEN MACROMOLECULE IMPORT SYSTEM"/>
    <property type="match status" value="1"/>
</dbReference>
<dbReference type="Proteomes" id="UP000315400">
    <property type="component" value="Unassembled WGS sequence"/>
</dbReference>
<reference evidence="9 10" key="1">
    <citation type="submission" date="2019-06" db="EMBL/GenBank/DDBJ databases">
        <title>Metagenome assembled Genome of Spiribacter salinus SL48-SHIP from the microbial mat of Salt Lake 48 (Novosibirsk region, Russia).</title>
        <authorList>
            <person name="Shipova A."/>
            <person name="Rozanov A.S."/>
            <person name="Bryanskaya A.V."/>
            <person name="Peltek S.E."/>
        </authorList>
    </citation>
    <scope>NUCLEOTIDE SEQUENCE [LARGE SCALE GENOMIC DNA]</scope>
    <source>
        <strain evidence="9">SL48-SHIP-2</strain>
    </source>
</reference>
<comment type="subcellular location">
    <subcellularLocation>
        <location evidence="1">Cell membrane</location>
        <topology evidence="1">Single-pass membrane protein</topology>
    </subcellularLocation>
    <subcellularLocation>
        <location evidence="7">Cell membrane</location>
        <topology evidence="7">Single-pass type II membrane protein</topology>
    </subcellularLocation>
</comment>
<evidence type="ECO:0000256" key="8">
    <source>
        <dbReference type="SAM" id="Phobius"/>
    </source>
</evidence>
<evidence type="ECO:0000256" key="2">
    <source>
        <dbReference type="ARBA" id="ARBA00005811"/>
    </source>
</evidence>
<dbReference type="GO" id="GO:0005886">
    <property type="term" value="C:plasma membrane"/>
    <property type="evidence" value="ECO:0007669"/>
    <property type="project" value="UniProtKB-SubCell"/>
</dbReference>
<dbReference type="InterPro" id="IPR003400">
    <property type="entry name" value="ExbD"/>
</dbReference>
<keyword evidence="7" id="KW-0653">Protein transport</keyword>
<evidence type="ECO:0000256" key="3">
    <source>
        <dbReference type="ARBA" id="ARBA00022475"/>
    </source>
</evidence>
<dbReference type="Pfam" id="PF02472">
    <property type="entry name" value="ExbD"/>
    <property type="match status" value="1"/>
</dbReference>
<feature type="transmembrane region" description="Helical" evidence="8">
    <location>
        <begin position="15"/>
        <end position="38"/>
    </location>
</feature>